<dbReference type="Proteomes" id="UP000269499">
    <property type="component" value="Unassembled WGS sequence"/>
</dbReference>
<dbReference type="Gene3D" id="3.10.20.440">
    <property type="entry name" value="2Fe-2S iron-sulphur cluster binding domain, sarcosine oxidase, alpha subunit, N-terminal domain"/>
    <property type="match status" value="1"/>
</dbReference>
<dbReference type="SUPFAM" id="SSF54292">
    <property type="entry name" value="2Fe-2S ferredoxin-like"/>
    <property type="match status" value="1"/>
</dbReference>
<feature type="domain" description="4Fe-4S ferredoxin-type" evidence="3">
    <location>
        <begin position="146"/>
        <end position="174"/>
    </location>
</feature>
<dbReference type="SUPFAM" id="SSF46548">
    <property type="entry name" value="alpha-helical ferredoxin"/>
    <property type="match status" value="1"/>
</dbReference>
<sequence>MSNEEKKLKMVRIYIMGKMYEVPEGLTIMKAMEYAGYRFIRGCGCRGGFCGACATIYRIGNDYKLYTGLACQTTVQDGMYLVQIPFVPAEKPKYNIEKLRPTASTVLYIFPEITRCVACNTCTKSCPQNLEVMDAIQSLIRGDLIKAAELSFDCIACGICSMRCPAEIVHYQVFQLVRRLYGKYLAKKAKHLEERVNEILQGKYAEELEKLTKMSVEELKKLYQSREIET</sequence>
<dbReference type="AlphaFoldDB" id="A0A497F4A7"/>
<keyword evidence="1" id="KW-0560">Oxidoreductase</keyword>
<dbReference type="PROSITE" id="PS51379">
    <property type="entry name" value="4FE4S_FER_2"/>
    <property type="match status" value="2"/>
</dbReference>
<feature type="domain" description="2Fe-2S ferredoxin-type" evidence="2">
    <location>
        <begin position="9"/>
        <end position="87"/>
    </location>
</feature>
<dbReference type="PROSITE" id="PS00198">
    <property type="entry name" value="4FE4S_FER_1"/>
    <property type="match status" value="2"/>
</dbReference>
<proteinExistence type="predicted"/>
<dbReference type="EMBL" id="QMRA01000036">
    <property type="protein sequence ID" value="RLE54062.1"/>
    <property type="molecule type" value="Genomic_DNA"/>
</dbReference>
<dbReference type="PROSITE" id="PS51085">
    <property type="entry name" value="2FE2S_FER_2"/>
    <property type="match status" value="1"/>
</dbReference>
<name>A0A497F4A7_9CREN</name>
<dbReference type="InterPro" id="IPR017896">
    <property type="entry name" value="4Fe4S_Fe-S-bd"/>
</dbReference>
<dbReference type="Pfam" id="PF13510">
    <property type="entry name" value="Fer2_4"/>
    <property type="match status" value="1"/>
</dbReference>
<evidence type="ECO:0000256" key="1">
    <source>
        <dbReference type="ARBA" id="ARBA00023002"/>
    </source>
</evidence>
<evidence type="ECO:0000259" key="3">
    <source>
        <dbReference type="PROSITE" id="PS51379"/>
    </source>
</evidence>
<dbReference type="InterPro" id="IPR017900">
    <property type="entry name" value="4Fe4S_Fe_S_CS"/>
</dbReference>
<gene>
    <name evidence="4" type="ORF">DRJ26_02360</name>
</gene>
<dbReference type="InterPro" id="IPR001041">
    <property type="entry name" value="2Fe-2S_ferredoxin-type"/>
</dbReference>
<accession>A0A497F4A7</accession>
<evidence type="ECO:0000313" key="4">
    <source>
        <dbReference type="EMBL" id="RLE54062.1"/>
    </source>
</evidence>
<evidence type="ECO:0000259" key="2">
    <source>
        <dbReference type="PROSITE" id="PS51085"/>
    </source>
</evidence>
<dbReference type="PROSITE" id="PS00197">
    <property type="entry name" value="2FE2S_FER_1"/>
    <property type="match status" value="1"/>
</dbReference>
<dbReference type="GO" id="GO:0051537">
    <property type="term" value="F:2 iron, 2 sulfur cluster binding"/>
    <property type="evidence" value="ECO:0007669"/>
    <property type="project" value="InterPro"/>
</dbReference>
<dbReference type="InterPro" id="IPR006058">
    <property type="entry name" value="2Fe2S_fd_BS"/>
</dbReference>
<dbReference type="GO" id="GO:0016491">
    <property type="term" value="F:oxidoreductase activity"/>
    <property type="evidence" value="ECO:0007669"/>
    <property type="project" value="UniProtKB-KW"/>
</dbReference>
<dbReference type="InterPro" id="IPR036010">
    <property type="entry name" value="2Fe-2S_ferredoxin-like_sf"/>
</dbReference>
<dbReference type="InterPro" id="IPR042204">
    <property type="entry name" value="2Fe-2S-bd_N"/>
</dbReference>
<dbReference type="Pfam" id="PF13187">
    <property type="entry name" value="Fer4_9"/>
    <property type="match status" value="1"/>
</dbReference>
<protein>
    <submittedName>
        <fullName evidence="4">4Fe-4S ferredoxin</fullName>
    </submittedName>
</protein>
<feature type="domain" description="4Fe-4S ferredoxin-type" evidence="3">
    <location>
        <begin position="105"/>
        <end position="136"/>
    </location>
</feature>
<comment type="caution">
    <text evidence="4">The sequence shown here is derived from an EMBL/GenBank/DDBJ whole genome shotgun (WGS) entry which is preliminary data.</text>
</comment>
<reference evidence="4 5" key="1">
    <citation type="submission" date="2018-06" db="EMBL/GenBank/DDBJ databases">
        <title>Extensive metabolic versatility and redundancy in microbially diverse, dynamic hydrothermal sediments.</title>
        <authorList>
            <person name="Dombrowski N."/>
            <person name="Teske A."/>
            <person name="Baker B.J."/>
        </authorList>
    </citation>
    <scope>NUCLEOTIDE SEQUENCE [LARGE SCALE GENOMIC DNA]</scope>
    <source>
        <strain evidence="4">B20_G2</strain>
    </source>
</reference>
<evidence type="ECO:0000313" key="5">
    <source>
        <dbReference type="Proteomes" id="UP000269499"/>
    </source>
</evidence>
<organism evidence="4 5">
    <name type="scientific">Thermoproteota archaeon</name>
    <dbReference type="NCBI Taxonomy" id="2056631"/>
    <lineage>
        <taxon>Archaea</taxon>
        <taxon>Thermoproteota</taxon>
    </lineage>
</organism>
<dbReference type="Gene3D" id="3.30.70.20">
    <property type="match status" value="1"/>
</dbReference>